<feature type="coiled-coil region" evidence="7">
    <location>
        <begin position="38"/>
        <end position="104"/>
    </location>
</feature>
<evidence type="ECO:0000256" key="2">
    <source>
        <dbReference type="ARBA" id="ARBA00022475"/>
    </source>
</evidence>
<keyword evidence="3 8" id="KW-0812">Transmembrane</keyword>
<feature type="transmembrane region" description="Helical" evidence="8">
    <location>
        <begin position="413"/>
        <end position="434"/>
    </location>
</feature>
<evidence type="ECO:0000259" key="9">
    <source>
        <dbReference type="Pfam" id="PF01618"/>
    </source>
</evidence>
<dbReference type="InterPro" id="IPR002898">
    <property type="entry name" value="MotA_ExbB_proton_chnl"/>
</dbReference>
<dbReference type="Pfam" id="PF01618">
    <property type="entry name" value="MotA_ExbB"/>
    <property type="match status" value="1"/>
</dbReference>
<evidence type="ECO:0000256" key="4">
    <source>
        <dbReference type="ARBA" id="ARBA00022989"/>
    </source>
</evidence>
<evidence type="ECO:0000256" key="8">
    <source>
        <dbReference type="SAM" id="Phobius"/>
    </source>
</evidence>
<keyword evidence="6" id="KW-0653">Protein transport</keyword>
<dbReference type="PANTHER" id="PTHR30625:SF11">
    <property type="entry name" value="MOTA_TOLQ_EXBB PROTON CHANNEL DOMAIN-CONTAINING PROTEIN"/>
    <property type="match status" value="1"/>
</dbReference>
<proteinExistence type="inferred from homology"/>
<gene>
    <name evidence="10" type="ORF">dnl_61670</name>
</gene>
<dbReference type="KEGG" id="dli:dnl_61670"/>
<dbReference type="PANTHER" id="PTHR30625">
    <property type="entry name" value="PROTEIN TOLQ"/>
    <property type="match status" value="1"/>
</dbReference>
<dbReference type="Proteomes" id="UP000663720">
    <property type="component" value="Chromosome"/>
</dbReference>
<comment type="similarity">
    <text evidence="6">Belongs to the exbB/tolQ family.</text>
</comment>
<keyword evidence="2" id="KW-1003">Cell membrane</keyword>
<organism evidence="10 11">
    <name type="scientific">Desulfonema limicola</name>
    <dbReference type="NCBI Taxonomy" id="45656"/>
    <lineage>
        <taxon>Bacteria</taxon>
        <taxon>Pseudomonadati</taxon>
        <taxon>Thermodesulfobacteriota</taxon>
        <taxon>Desulfobacteria</taxon>
        <taxon>Desulfobacterales</taxon>
        <taxon>Desulfococcaceae</taxon>
        <taxon>Desulfonema</taxon>
    </lineage>
</organism>
<accession>A0A975BDY3</accession>
<evidence type="ECO:0000256" key="5">
    <source>
        <dbReference type="ARBA" id="ARBA00023136"/>
    </source>
</evidence>
<keyword evidence="5 8" id="KW-0472">Membrane</keyword>
<name>A0A975BDY3_9BACT</name>
<dbReference type="InterPro" id="IPR050790">
    <property type="entry name" value="ExbB/TolQ_transport"/>
</dbReference>
<reference evidence="10" key="1">
    <citation type="journal article" date="2021" name="Microb. Physiol.">
        <title>Proteogenomic Insights into the Physiology of Marine, Sulfate-Reducing, Filamentous Desulfonema limicola and Desulfonema magnum.</title>
        <authorList>
            <person name="Schnaars V."/>
            <person name="Wohlbrand L."/>
            <person name="Scheve S."/>
            <person name="Hinrichs C."/>
            <person name="Reinhardt R."/>
            <person name="Rabus R."/>
        </authorList>
    </citation>
    <scope>NUCLEOTIDE SEQUENCE</scope>
    <source>
        <strain evidence="10">5ac10</strain>
    </source>
</reference>
<evidence type="ECO:0000256" key="7">
    <source>
        <dbReference type="SAM" id="Coils"/>
    </source>
</evidence>
<feature type="domain" description="MotA/TolQ/ExbB proton channel" evidence="9">
    <location>
        <begin position="334"/>
        <end position="450"/>
    </location>
</feature>
<dbReference type="RefSeq" id="WP_207689553.1">
    <property type="nucleotide sequence ID" value="NZ_CP061799.1"/>
</dbReference>
<keyword evidence="7" id="KW-0175">Coiled coil</keyword>
<dbReference type="GO" id="GO:0005886">
    <property type="term" value="C:plasma membrane"/>
    <property type="evidence" value="ECO:0007669"/>
    <property type="project" value="UniProtKB-SubCell"/>
</dbReference>
<keyword evidence="11" id="KW-1185">Reference proteome</keyword>
<evidence type="ECO:0000256" key="6">
    <source>
        <dbReference type="RuleBase" id="RU004057"/>
    </source>
</evidence>
<comment type="subcellular location">
    <subcellularLocation>
        <location evidence="1">Cell membrane</location>
        <topology evidence="1">Multi-pass membrane protein</topology>
    </subcellularLocation>
    <subcellularLocation>
        <location evidence="6">Membrane</location>
        <topology evidence="6">Multi-pass membrane protein</topology>
    </subcellularLocation>
</comment>
<dbReference type="InterPro" id="IPR017270">
    <property type="entry name" value="MotA/TolQ/ExbB-rel"/>
</dbReference>
<dbReference type="PIRSF" id="PIRSF037714">
    <property type="entry name" value="TolR"/>
    <property type="match status" value="1"/>
</dbReference>
<keyword evidence="6" id="KW-0813">Transport</keyword>
<evidence type="ECO:0000313" key="11">
    <source>
        <dbReference type="Proteomes" id="UP000663720"/>
    </source>
</evidence>
<sequence length="470" mass="52708">MKNIIKHLFAVLLLFSVFIPLSHSSVWKKAVSQVSREINQIQEDTQETQNIINQEKQELKTELLKINKDVEQDEKELARLKESFDLLLQEEQDLKNEIETGEKQTQALANVLRTAAKDTETMIENSPVNEKILSMKPGLLSMTYPDRFPGMDDIENLGKILLAEMESGGKIQKYTGTYIDEHGNETSGEIIQAGRFSLYYKQGEKTGYLRFDSKIQKLAAVPGTLPRSVRQDIKNYYEGKQEYIPLDLTGGIIAEQVSKSGNIEDWLNAGGILVWPILLIAVVSLIISLERLWSLGRIPVQTDKIMDKLRQMAGKGDWKGCRELCTARSHMPVCNVLSAGLQYRDSDKEVLENAMEESILKQMPRLERFLTTLSVLAAIAPLLGLLGTVTGMIHTFQGITVFGTSDPKMMSGGISQALITTQLGLAVAIPIIIIHHFFDRRVEKIIGDMEEKGTALITTLINIRTSFQEN</sequence>
<protein>
    <submittedName>
        <fullName evidence="10">MotA/TolQ/ExbB proton channel domain-containing protein</fullName>
    </submittedName>
</protein>
<dbReference type="EMBL" id="CP061799">
    <property type="protein sequence ID" value="QTA83752.1"/>
    <property type="molecule type" value="Genomic_DNA"/>
</dbReference>
<keyword evidence="4 8" id="KW-1133">Transmembrane helix</keyword>
<dbReference type="AlphaFoldDB" id="A0A975BDY3"/>
<evidence type="ECO:0000256" key="3">
    <source>
        <dbReference type="ARBA" id="ARBA00022692"/>
    </source>
</evidence>
<feature type="transmembrane region" description="Helical" evidence="8">
    <location>
        <begin position="266"/>
        <end position="287"/>
    </location>
</feature>
<evidence type="ECO:0000313" key="10">
    <source>
        <dbReference type="EMBL" id="QTA83752.1"/>
    </source>
</evidence>
<dbReference type="GO" id="GO:0017038">
    <property type="term" value="P:protein import"/>
    <property type="evidence" value="ECO:0007669"/>
    <property type="project" value="TreeGrafter"/>
</dbReference>
<feature type="transmembrane region" description="Helical" evidence="8">
    <location>
        <begin position="369"/>
        <end position="393"/>
    </location>
</feature>
<evidence type="ECO:0000256" key="1">
    <source>
        <dbReference type="ARBA" id="ARBA00004651"/>
    </source>
</evidence>